<keyword evidence="5" id="KW-0378">Hydrolase</keyword>
<evidence type="ECO:0000256" key="1">
    <source>
        <dbReference type="ARBA" id="ARBA00004604"/>
    </source>
</evidence>
<proteinExistence type="inferred from homology"/>
<dbReference type="InterPro" id="IPR027417">
    <property type="entry name" value="P-loop_NTPase"/>
</dbReference>
<name>A0A835SXW9_CHLIN</name>
<dbReference type="Pfam" id="PF04950">
    <property type="entry name" value="RIBIOP_C"/>
    <property type="match status" value="1"/>
</dbReference>
<feature type="compositionally biased region" description="Basic residues" evidence="11">
    <location>
        <begin position="1"/>
        <end position="26"/>
    </location>
</feature>
<organism evidence="13 14">
    <name type="scientific">Chlamydomonas incerta</name>
    <dbReference type="NCBI Taxonomy" id="51695"/>
    <lineage>
        <taxon>Eukaryota</taxon>
        <taxon>Viridiplantae</taxon>
        <taxon>Chlorophyta</taxon>
        <taxon>core chlorophytes</taxon>
        <taxon>Chlorophyceae</taxon>
        <taxon>CS clade</taxon>
        <taxon>Chlamydomonadales</taxon>
        <taxon>Chlamydomonadaceae</taxon>
        <taxon>Chlamydomonas</taxon>
    </lineage>
</organism>
<keyword evidence="14" id="KW-1185">Reference proteome</keyword>
<sequence>MEGKSHRASKVGRKADKKKAADKKKRGISDEQKKNQNPRAFAFQSAGKAKAQQARTAEREQRRLHAPMLDKLAEEPPPFVVLVQGPPGVGKSTLIRGLVKHYTRQNLADVRGPITCVAGKKRRITLVECPSDLCGMMDAAKYADLVLLLIDGSFGFEMETFEFLNLLQVHGFPKVMGVLTHLDGFREASKLKKTKKKLKQRFWTEIYDGAKLFYLSGIQHGKYLKREVLNLARFISVMKHRPLTWRLAHPYTLVDRFEDVTPRELVRANPKVDRDVILYGYLRGTNVKPDQRVHIAGVGDFTIQELDPLPDPCPLPETVKRRGLNDKERLLYAPMADVGGLLYDKDAVYIDIPDWKVQYTGSGGQPVDEGEAMVRQLQATQEPVDEALRRGKICIFGGGRAIGGGDASSDGEEDGYDEDDEGADEESGSDDELTGSSDEEDQGDEGEDDSEGEEDEDDADPRTKALLRGMPRSGAPIAGIDGRMRRAAVFGEGSVPLQGRGGGESGSEDDEMEEDADGDADENDMDDARQQQARKRRRLEGDKRSIGAGEDDGDQDDEEQEGADSEDNSEGMGGAAKWKSGMAARASSFFSTRSSDLAAFVYGKRAVAGGAGGGNDDAGGSEDDEGRGLGEVGGGGGADGSEDSDDDFFTLKKAGGMQGPVAAQAKAGNLEAVDALDTSRVLLGPEALAAWAGDSGADLMSALRNRFVTGDWAEGQRRAEARPGGEDSDGDAAGSDQDDDEVFGDFEDMEAGERLVGPSSIGGDAVSAAAQKAIDDARKEAERFKAVKAAKKAAFDAAYDTKGAKDGGDSDEEGGGGGGEGGGDGSGDEGAGGKKGKAGKPGRPGDEETYYDSVKKELAARAAATRSLLDSLDPATRQAMEGLRPGTYVRLRFSGVPCELVTHHDPRRPLLIGGLGQGEEKLGMMRLRFKRHRWFPKLLKCRDPLIFSVGWRRFQSMPVYAVEDHNRRLRMLKYTPEHMHCIATVYGPLAPPNSGVAAVQRLDGQVAGWRIAATGVVTELDADVRVVKKLKLVGTPFKIARHTAFVGGMFNSALEVARFEGASIRTVSGIRGTIKKALRPGVHGAKDGAYRATFEDKPLLSDIVFLRAWIALDLPRFYNPVTNLLAATPHDTSRPPKNGKRSRGGTEPVQPSADMAAAAAADSGTATAADATVTVTALGTRDFQASATFTGPRPGMAFKLGSQGQGYYADEGPTAAAKAAAAARAAGAAAATAALATGSIPPTDGAAGSSAPGSQGWVGLRTVADLRRALGVGAPRASDSLYRDIERAPRKFNPLKVPKALQAALPFKSKPKLEPSRKRKTLEQKRAVVMDKDEKKAYTLLQQLNAIRNEKARKRREQSDRRHGQYEKKQAAQEEWRAKFNKEERKKRYREEGQAEKRKEMGGARGGKAAKGAKRRKAAAAE</sequence>
<feature type="compositionally biased region" description="Basic and acidic residues" evidence="11">
    <location>
        <begin position="714"/>
        <end position="725"/>
    </location>
</feature>
<keyword evidence="8" id="KW-0539">Nucleus</keyword>
<evidence type="ECO:0000259" key="12">
    <source>
        <dbReference type="PROSITE" id="PS51714"/>
    </source>
</evidence>
<evidence type="ECO:0000256" key="5">
    <source>
        <dbReference type="ARBA" id="ARBA00022801"/>
    </source>
</evidence>
<evidence type="ECO:0000256" key="2">
    <source>
        <dbReference type="ARBA" id="ARBA00022517"/>
    </source>
</evidence>
<dbReference type="GO" id="GO:0030686">
    <property type="term" value="C:90S preribosome"/>
    <property type="evidence" value="ECO:0007669"/>
    <property type="project" value="TreeGrafter"/>
</dbReference>
<evidence type="ECO:0000313" key="14">
    <source>
        <dbReference type="Proteomes" id="UP000650467"/>
    </source>
</evidence>
<dbReference type="GO" id="GO:0005525">
    <property type="term" value="F:GTP binding"/>
    <property type="evidence" value="ECO:0007669"/>
    <property type="project" value="UniProtKB-KW"/>
</dbReference>
<dbReference type="Proteomes" id="UP000650467">
    <property type="component" value="Unassembled WGS sequence"/>
</dbReference>
<gene>
    <name evidence="13" type="ORF">HXX76_011520</name>
</gene>
<accession>A0A835SXW9</accession>
<dbReference type="GO" id="GO:0032040">
    <property type="term" value="C:small-subunit processome"/>
    <property type="evidence" value="ECO:0007669"/>
    <property type="project" value="UniProtKB-ARBA"/>
</dbReference>
<evidence type="ECO:0000313" key="13">
    <source>
        <dbReference type="EMBL" id="KAG2428820.1"/>
    </source>
</evidence>
<evidence type="ECO:0000256" key="4">
    <source>
        <dbReference type="ARBA" id="ARBA00022741"/>
    </source>
</evidence>
<feature type="region of interest" description="Disordered" evidence="11">
    <location>
        <begin position="1126"/>
        <end position="1161"/>
    </location>
</feature>
<feature type="domain" description="Bms1-type G" evidence="12">
    <location>
        <begin position="76"/>
        <end position="241"/>
    </location>
</feature>
<feature type="region of interest" description="Disordered" evidence="11">
    <location>
        <begin position="801"/>
        <end position="850"/>
    </location>
</feature>
<evidence type="ECO:0000256" key="7">
    <source>
        <dbReference type="ARBA" id="ARBA00023134"/>
    </source>
</evidence>
<comment type="caution">
    <text evidence="13">The sequence shown here is derived from an EMBL/GenBank/DDBJ whole genome shotgun (WGS) entry which is preliminary data.</text>
</comment>
<dbReference type="PANTHER" id="PTHR12858">
    <property type="entry name" value="RIBOSOME BIOGENESIS PROTEIN"/>
    <property type="match status" value="1"/>
</dbReference>
<feature type="region of interest" description="Disordered" evidence="11">
    <location>
        <begin position="400"/>
        <end position="587"/>
    </location>
</feature>
<dbReference type="InterPro" id="IPR039761">
    <property type="entry name" value="Bms1/Tsr1"/>
</dbReference>
<feature type="compositionally biased region" description="Low complexity" evidence="11">
    <location>
        <begin position="1152"/>
        <end position="1161"/>
    </location>
</feature>
<feature type="compositionally biased region" description="Gly residues" evidence="11">
    <location>
        <begin position="629"/>
        <end position="639"/>
    </location>
</feature>
<feature type="compositionally biased region" description="Acidic residues" evidence="11">
    <location>
        <begin position="549"/>
        <end position="569"/>
    </location>
</feature>
<dbReference type="InterPro" id="IPR012948">
    <property type="entry name" value="AARP2CN"/>
</dbReference>
<feature type="region of interest" description="Disordered" evidence="11">
    <location>
        <begin position="1349"/>
        <end position="1422"/>
    </location>
</feature>
<dbReference type="SUPFAM" id="SSF52540">
    <property type="entry name" value="P-loop containing nucleoside triphosphate hydrolases"/>
    <property type="match status" value="1"/>
</dbReference>
<dbReference type="GO" id="GO:0005654">
    <property type="term" value="C:nucleoplasm"/>
    <property type="evidence" value="ECO:0007669"/>
    <property type="project" value="UniProtKB-ARBA"/>
</dbReference>
<comment type="catalytic activity">
    <reaction evidence="9">
        <text>GTP + H2O = GDP + phosphate + H(+)</text>
        <dbReference type="Rhea" id="RHEA:19669"/>
        <dbReference type="ChEBI" id="CHEBI:15377"/>
        <dbReference type="ChEBI" id="CHEBI:15378"/>
        <dbReference type="ChEBI" id="CHEBI:37565"/>
        <dbReference type="ChEBI" id="CHEBI:43474"/>
        <dbReference type="ChEBI" id="CHEBI:58189"/>
    </reaction>
    <physiologicalReaction direction="left-to-right" evidence="9">
        <dbReference type="Rhea" id="RHEA:19670"/>
    </physiologicalReaction>
</comment>
<dbReference type="OrthoDB" id="10260897at2759"/>
<feature type="compositionally biased region" description="Basic and acidic residues" evidence="11">
    <location>
        <begin position="1357"/>
        <end position="1402"/>
    </location>
</feature>
<feature type="compositionally biased region" description="Basic residues" evidence="11">
    <location>
        <begin position="1411"/>
        <end position="1422"/>
    </location>
</feature>
<feature type="compositionally biased region" description="Acidic residues" evidence="11">
    <location>
        <begin position="409"/>
        <end position="459"/>
    </location>
</feature>
<feature type="compositionally biased region" description="Gly residues" evidence="11">
    <location>
        <begin position="815"/>
        <end position="830"/>
    </location>
</feature>
<dbReference type="CDD" id="cd01882">
    <property type="entry name" value="BMS1"/>
    <property type="match status" value="1"/>
</dbReference>
<keyword evidence="6" id="KW-0067">ATP-binding</keyword>
<comment type="subcellular location">
    <subcellularLocation>
        <location evidence="1">Nucleus</location>
        <location evidence="1">Nucleolus</location>
    </subcellularLocation>
</comment>
<evidence type="ECO:0000256" key="8">
    <source>
        <dbReference type="ARBA" id="ARBA00023242"/>
    </source>
</evidence>
<evidence type="ECO:0000256" key="11">
    <source>
        <dbReference type="SAM" id="MobiDB-lite"/>
    </source>
</evidence>
<dbReference type="InterPro" id="IPR007034">
    <property type="entry name" value="BMS1_TSR1_C"/>
</dbReference>
<feature type="region of interest" description="Disordered" evidence="11">
    <location>
        <begin position="710"/>
        <end position="773"/>
    </location>
</feature>
<dbReference type="GO" id="GO:0003924">
    <property type="term" value="F:GTPase activity"/>
    <property type="evidence" value="ECO:0007669"/>
    <property type="project" value="TreeGrafter"/>
</dbReference>
<dbReference type="InterPro" id="IPR037875">
    <property type="entry name" value="Bms1_N"/>
</dbReference>
<evidence type="ECO:0000256" key="9">
    <source>
        <dbReference type="ARBA" id="ARBA00049117"/>
    </source>
</evidence>
<feature type="compositionally biased region" description="Acidic residues" evidence="11">
    <location>
        <begin position="506"/>
        <end position="525"/>
    </location>
</feature>
<dbReference type="SMART" id="SM00785">
    <property type="entry name" value="AARP2CN"/>
    <property type="match status" value="1"/>
</dbReference>
<dbReference type="GO" id="GO:0000462">
    <property type="term" value="P:maturation of SSU-rRNA from tricistronic rRNA transcript (SSU-rRNA, 5.8S rRNA, LSU-rRNA)"/>
    <property type="evidence" value="ECO:0007669"/>
    <property type="project" value="TreeGrafter"/>
</dbReference>
<evidence type="ECO:0000256" key="6">
    <source>
        <dbReference type="ARBA" id="ARBA00022840"/>
    </source>
</evidence>
<dbReference type="PANTHER" id="PTHR12858:SF2">
    <property type="entry name" value="RIBOSOME BIOGENESIS PROTEIN BMS1 HOMOLOG"/>
    <property type="match status" value="1"/>
</dbReference>
<dbReference type="SMART" id="SM01362">
    <property type="entry name" value="DUF663"/>
    <property type="match status" value="1"/>
</dbReference>
<dbReference type="GO" id="GO:0034511">
    <property type="term" value="F:U3 snoRNA binding"/>
    <property type="evidence" value="ECO:0007669"/>
    <property type="project" value="TreeGrafter"/>
</dbReference>
<dbReference type="InterPro" id="IPR030387">
    <property type="entry name" value="G_Bms1/Tsr1_dom"/>
</dbReference>
<dbReference type="Gene3D" id="3.40.50.300">
    <property type="entry name" value="P-loop containing nucleotide triphosphate hydrolases"/>
    <property type="match status" value="1"/>
</dbReference>
<feature type="region of interest" description="Disordered" evidence="11">
    <location>
        <begin position="1"/>
        <end position="61"/>
    </location>
</feature>
<dbReference type="PROSITE" id="PS51714">
    <property type="entry name" value="G_BMS1"/>
    <property type="match status" value="1"/>
</dbReference>
<dbReference type="FunFam" id="3.40.50.300:FF:000105">
    <property type="entry name" value="BMS1 ribosome biogenesis factor"/>
    <property type="match status" value="1"/>
</dbReference>
<reference evidence="13" key="1">
    <citation type="journal article" date="2020" name="bioRxiv">
        <title>Comparative genomics of Chlamydomonas.</title>
        <authorList>
            <person name="Craig R.J."/>
            <person name="Hasan A.R."/>
            <person name="Ness R.W."/>
            <person name="Keightley P.D."/>
        </authorList>
    </citation>
    <scope>NUCLEOTIDE SEQUENCE</scope>
    <source>
        <strain evidence="13">SAG 7.73</strain>
    </source>
</reference>
<dbReference type="GO" id="GO:0005524">
    <property type="term" value="F:ATP binding"/>
    <property type="evidence" value="ECO:0007669"/>
    <property type="project" value="UniProtKB-KW"/>
</dbReference>
<keyword evidence="4" id="KW-0547">Nucleotide-binding</keyword>
<feature type="compositionally biased region" description="Acidic residues" evidence="11">
    <location>
        <begin position="726"/>
        <end position="750"/>
    </location>
</feature>
<feature type="region of interest" description="Disordered" evidence="11">
    <location>
        <begin position="608"/>
        <end position="653"/>
    </location>
</feature>
<protein>
    <recommendedName>
        <fullName evidence="12">Bms1-type G domain-containing protein</fullName>
    </recommendedName>
</protein>
<keyword evidence="7" id="KW-0342">GTP-binding</keyword>
<keyword evidence="3" id="KW-0597">Phosphoprotein</keyword>
<dbReference type="EMBL" id="JAEHOC010000033">
    <property type="protein sequence ID" value="KAG2428820.1"/>
    <property type="molecule type" value="Genomic_DNA"/>
</dbReference>
<dbReference type="GO" id="GO:0000479">
    <property type="term" value="P:endonucleolytic cleavage of tricistronic rRNA transcript (SSU-rRNA, 5.8S rRNA, LSU-rRNA)"/>
    <property type="evidence" value="ECO:0007669"/>
    <property type="project" value="TreeGrafter"/>
</dbReference>
<evidence type="ECO:0000256" key="10">
    <source>
        <dbReference type="ARBA" id="ARBA00061391"/>
    </source>
</evidence>
<dbReference type="Pfam" id="PF08142">
    <property type="entry name" value="AARP2CN"/>
    <property type="match status" value="1"/>
</dbReference>
<evidence type="ECO:0000256" key="3">
    <source>
        <dbReference type="ARBA" id="ARBA00022553"/>
    </source>
</evidence>
<keyword evidence="2" id="KW-0690">Ribosome biogenesis</keyword>
<comment type="similarity">
    <text evidence="10">Belongs to the TRAFAC class translation factor GTPase superfamily. Bms1-like GTPase family. BMS1 subfamily.</text>
</comment>